<dbReference type="GO" id="GO:0016020">
    <property type="term" value="C:membrane"/>
    <property type="evidence" value="ECO:0007669"/>
    <property type="project" value="UniProtKB-SubCell"/>
</dbReference>
<name>A0A0B3BVF1_9PSED</name>
<dbReference type="Proteomes" id="UP000030980">
    <property type="component" value="Unassembled WGS sequence"/>
</dbReference>
<dbReference type="AlphaFoldDB" id="A0A0B3BVF1"/>
<evidence type="ECO:0000256" key="4">
    <source>
        <dbReference type="ARBA" id="ARBA00022989"/>
    </source>
</evidence>
<dbReference type="InterPro" id="IPR050638">
    <property type="entry name" value="AA-Vitamin_Transporters"/>
</dbReference>
<dbReference type="Pfam" id="PF00892">
    <property type="entry name" value="EamA"/>
    <property type="match status" value="2"/>
</dbReference>
<evidence type="ECO:0000313" key="9">
    <source>
        <dbReference type="Proteomes" id="UP000030980"/>
    </source>
</evidence>
<evidence type="ECO:0000256" key="6">
    <source>
        <dbReference type="SAM" id="Phobius"/>
    </source>
</evidence>
<reference evidence="8 9" key="1">
    <citation type="submission" date="2014-11" db="EMBL/GenBank/DDBJ databases">
        <title>Genome sequence of Pseudomonas tuomuerensis JCM 14085.</title>
        <authorList>
            <person name="Shin S.-K."/>
            <person name="Yi H."/>
        </authorList>
    </citation>
    <scope>NUCLEOTIDE SEQUENCE [LARGE SCALE GENOMIC DNA]</scope>
    <source>
        <strain evidence="8 9">JCM 14085</strain>
    </source>
</reference>
<dbReference type="PANTHER" id="PTHR32322">
    <property type="entry name" value="INNER MEMBRANE TRANSPORTER"/>
    <property type="match status" value="1"/>
</dbReference>
<dbReference type="EMBL" id="JTAK01000001">
    <property type="protein sequence ID" value="KHO66620.1"/>
    <property type="molecule type" value="Genomic_DNA"/>
</dbReference>
<accession>A0A0B3BVF1</accession>
<comment type="caution">
    <text evidence="8">The sequence shown here is derived from an EMBL/GenBank/DDBJ whole genome shotgun (WGS) entry which is preliminary data.</text>
</comment>
<feature type="transmembrane region" description="Helical" evidence="6">
    <location>
        <begin position="159"/>
        <end position="180"/>
    </location>
</feature>
<dbReference type="InterPro" id="IPR000620">
    <property type="entry name" value="EamA_dom"/>
</dbReference>
<keyword evidence="3 6" id="KW-0812">Transmembrane</keyword>
<proteinExistence type="inferred from homology"/>
<evidence type="ECO:0000256" key="1">
    <source>
        <dbReference type="ARBA" id="ARBA00004141"/>
    </source>
</evidence>
<gene>
    <name evidence="8" type="ORF">PT85_03435</name>
</gene>
<feature type="transmembrane region" description="Helical" evidence="6">
    <location>
        <begin position="222"/>
        <end position="241"/>
    </location>
</feature>
<feature type="transmembrane region" description="Helical" evidence="6">
    <location>
        <begin position="248"/>
        <end position="271"/>
    </location>
</feature>
<protein>
    <submittedName>
        <fullName evidence="8">EamA-like transporter family protein</fullName>
    </submittedName>
</protein>
<feature type="domain" description="EamA" evidence="7">
    <location>
        <begin position="156"/>
        <end position="296"/>
    </location>
</feature>
<dbReference type="SUPFAM" id="SSF103481">
    <property type="entry name" value="Multidrug resistance efflux transporter EmrE"/>
    <property type="match status" value="2"/>
</dbReference>
<feature type="transmembrane region" description="Helical" evidence="6">
    <location>
        <begin position="277"/>
        <end position="296"/>
    </location>
</feature>
<evidence type="ECO:0000256" key="2">
    <source>
        <dbReference type="ARBA" id="ARBA00007362"/>
    </source>
</evidence>
<feature type="transmembrane region" description="Helical" evidence="6">
    <location>
        <begin position="192"/>
        <end position="210"/>
    </location>
</feature>
<feature type="transmembrane region" description="Helical" evidence="6">
    <location>
        <begin position="125"/>
        <end position="143"/>
    </location>
</feature>
<dbReference type="RefSeq" id="WP_039605906.1">
    <property type="nucleotide sequence ID" value="NZ_FMUP01000005.1"/>
</dbReference>
<evidence type="ECO:0000256" key="5">
    <source>
        <dbReference type="ARBA" id="ARBA00023136"/>
    </source>
</evidence>
<comment type="subcellular location">
    <subcellularLocation>
        <location evidence="1">Membrane</location>
        <topology evidence="1">Multi-pass membrane protein</topology>
    </subcellularLocation>
</comment>
<feature type="transmembrane region" description="Helical" evidence="6">
    <location>
        <begin position="40"/>
        <end position="59"/>
    </location>
</feature>
<feature type="transmembrane region" description="Helical" evidence="6">
    <location>
        <begin position="12"/>
        <end position="34"/>
    </location>
</feature>
<dbReference type="PANTHER" id="PTHR32322:SF2">
    <property type="entry name" value="EAMA DOMAIN-CONTAINING PROTEIN"/>
    <property type="match status" value="1"/>
</dbReference>
<evidence type="ECO:0000256" key="3">
    <source>
        <dbReference type="ARBA" id="ARBA00022692"/>
    </source>
</evidence>
<feature type="transmembrane region" description="Helical" evidence="6">
    <location>
        <begin position="71"/>
        <end position="91"/>
    </location>
</feature>
<keyword evidence="4 6" id="KW-1133">Transmembrane helix</keyword>
<organism evidence="8 9">
    <name type="scientific">Pseudomonas flexibilis</name>
    <dbReference type="NCBI Taxonomy" id="706570"/>
    <lineage>
        <taxon>Bacteria</taxon>
        <taxon>Pseudomonadati</taxon>
        <taxon>Pseudomonadota</taxon>
        <taxon>Gammaproteobacteria</taxon>
        <taxon>Pseudomonadales</taxon>
        <taxon>Pseudomonadaceae</taxon>
        <taxon>Pseudomonas</taxon>
    </lineage>
</organism>
<dbReference type="InterPro" id="IPR037185">
    <property type="entry name" value="EmrE-like"/>
</dbReference>
<comment type="similarity">
    <text evidence="2">Belongs to the EamA transporter family.</text>
</comment>
<sequence length="308" mass="33262">MTVRSSSVRLRAHAGMLLWALLVGLSFPAVGLLGQQLPPLWLTALRFTIAALALLPLYLRQPGWPSARGWLLYLLMGASLGGFFAIMFWAAHRVSSLSMAVLFVSVPLLAYGLGRGFGVERPVPALLGCLLLGAVGALGLAWAEHRSSDQLLQPGMGEALFFLGCLCSALYPVLSKWGLARGWLEQASVPRAFWSLLGGAAITAGLGLLLETPENLLGMSQREWLVVVYLGILSTSATFWLQQHATRLLSPGGIAAYGYLVPFVAMLVMFFRQPEAIGWAWLPGSLLVLLAMGLLLREDLHAHAPLHK</sequence>
<evidence type="ECO:0000313" key="8">
    <source>
        <dbReference type="EMBL" id="KHO66620.1"/>
    </source>
</evidence>
<feature type="domain" description="EamA" evidence="7">
    <location>
        <begin position="15"/>
        <end position="140"/>
    </location>
</feature>
<keyword evidence="5 6" id="KW-0472">Membrane</keyword>
<feature type="transmembrane region" description="Helical" evidence="6">
    <location>
        <begin position="97"/>
        <end position="113"/>
    </location>
</feature>
<keyword evidence="9" id="KW-1185">Reference proteome</keyword>
<evidence type="ECO:0000259" key="7">
    <source>
        <dbReference type="Pfam" id="PF00892"/>
    </source>
</evidence>